<accession>A0A096BI90</accession>
<gene>
    <name evidence="2" type="ORF">Y919_05480</name>
</gene>
<dbReference type="PANTHER" id="PTHR11851:SF186">
    <property type="entry name" value="INACTIVE METALLOPROTEASE YMFF-RELATED"/>
    <property type="match status" value="1"/>
</dbReference>
<organism evidence="2 3">
    <name type="scientific">Caloranaerobacter azorensis H53214</name>
    <dbReference type="NCBI Taxonomy" id="1156417"/>
    <lineage>
        <taxon>Bacteria</taxon>
        <taxon>Bacillati</taxon>
        <taxon>Bacillota</taxon>
        <taxon>Tissierellia</taxon>
        <taxon>Tissierellales</taxon>
        <taxon>Thermohalobacteraceae</taxon>
        <taxon>Caloranaerobacter</taxon>
    </lineage>
</organism>
<dbReference type="SUPFAM" id="SSF63411">
    <property type="entry name" value="LuxS/MPP-like metallohydrolase"/>
    <property type="match status" value="2"/>
</dbReference>
<dbReference type="STRING" id="1156417.Y919_05480"/>
<evidence type="ECO:0000259" key="1">
    <source>
        <dbReference type="Pfam" id="PF05193"/>
    </source>
</evidence>
<proteinExistence type="predicted"/>
<dbReference type="GO" id="GO:0046872">
    <property type="term" value="F:metal ion binding"/>
    <property type="evidence" value="ECO:0007669"/>
    <property type="project" value="InterPro"/>
</dbReference>
<dbReference type="AlphaFoldDB" id="A0A096BI90"/>
<dbReference type="Proteomes" id="UP000029622">
    <property type="component" value="Unassembled WGS sequence"/>
</dbReference>
<dbReference type="InterPro" id="IPR050361">
    <property type="entry name" value="MPP/UQCRC_Complex"/>
</dbReference>
<dbReference type="Gene3D" id="3.30.830.10">
    <property type="entry name" value="Metalloenzyme, LuxS/M16 peptidase-like"/>
    <property type="match status" value="2"/>
</dbReference>
<reference evidence="2 3" key="1">
    <citation type="submission" date="2013-12" db="EMBL/GenBank/DDBJ databases">
        <title>Draft genome sequence of Caloranaerobacter sp. H53214.</title>
        <authorList>
            <person name="Jiang L.J."/>
            <person name="Shao Z.Z."/>
            <person name="Long M.N."/>
        </authorList>
    </citation>
    <scope>NUCLEOTIDE SEQUENCE [LARGE SCALE GENOMIC DNA]</scope>
    <source>
        <strain evidence="2 3">H53214</strain>
    </source>
</reference>
<evidence type="ECO:0000313" key="2">
    <source>
        <dbReference type="EMBL" id="KGG80557.1"/>
    </source>
</evidence>
<dbReference type="InterPro" id="IPR007863">
    <property type="entry name" value="Peptidase_M16_C"/>
</dbReference>
<comment type="caution">
    <text evidence="2">The sequence shown here is derived from an EMBL/GenBank/DDBJ whole genome shotgun (WGS) entry which is preliminary data.</text>
</comment>
<protein>
    <recommendedName>
        <fullName evidence="1">Peptidase M16 C-terminal domain-containing protein</fullName>
    </recommendedName>
</protein>
<evidence type="ECO:0000313" key="3">
    <source>
        <dbReference type="Proteomes" id="UP000029622"/>
    </source>
</evidence>
<dbReference type="InterPro" id="IPR011249">
    <property type="entry name" value="Metalloenz_LuxS/M16"/>
</dbReference>
<sequence>MTLKNIRKRIDEGVNLNLIVTDKFKSNLISIYIVRPLVRSEVTKNALLPMVLKRGTKNYNTFTDIQQKLEDLFGANLSVDVTKKGERQVIRFTLEGPNDKYVSGNNLIEEMIKILNEIINNPLLENGNFLDEYVNQEKENLKKKIESRINDKKTYSVDRCIEEMCKNENYSLYKHGYVEDLKDIDSRKLYEHYLTVLKSSPIEVCIVGDIDVDAVSNIFVENFDIERDKVIDIQRENVLKEIHTKNLVREEMDVNQGKLTLGFRTNIPYEDKLYEPLLIMSNILGGGPNSKLFMNVREKESLAYYIYSRVLKYKSLLIISSGIEFSNYQKTLDIIKEQVEDMKLGKFSESDIRQAKKSLITSIKSIKDSNFSLADYYLSNILANDYRNIDEIIERLQNVSKDEIVEAAKKLSLDTIYFLTKRKK</sequence>
<dbReference type="RefSeq" id="WP_035163105.1">
    <property type="nucleotide sequence ID" value="NZ_AZTB01000021.1"/>
</dbReference>
<feature type="domain" description="Peptidase M16 C-terminal" evidence="1">
    <location>
        <begin position="184"/>
        <end position="359"/>
    </location>
</feature>
<name>A0A096BI90_9FIRM</name>
<dbReference type="PANTHER" id="PTHR11851">
    <property type="entry name" value="METALLOPROTEASE"/>
    <property type="match status" value="1"/>
</dbReference>
<dbReference type="Pfam" id="PF05193">
    <property type="entry name" value="Peptidase_M16_C"/>
    <property type="match status" value="1"/>
</dbReference>
<dbReference type="NCBIfam" id="NF047422">
    <property type="entry name" value="YfmF_fam"/>
    <property type="match status" value="1"/>
</dbReference>
<dbReference type="EMBL" id="AZTB01000021">
    <property type="protein sequence ID" value="KGG80557.1"/>
    <property type="molecule type" value="Genomic_DNA"/>
</dbReference>